<evidence type="ECO:0000256" key="1">
    <source>
        <dbReference type="ARBA" id="ARBA00022801"/>
    </source>
</evidence>
<feature type="domain" description="BD-FAE-like" evidence="3">
    <location>
        <begin position="267"/>
        <end position="451"/>
    </location>
</feature>
<accession>A0A2T7BIR3</accession>
<feature type="chain" id="PRO_5015545783" description="BD-FAE-like domain-containing protein" evidence="2">
    <location>
        <begin position="19"/>
        <end position="495"/>
    </location>
</feature>
<keyword evidence="2" id="KW-0732">Signal</keyword>
<feature type="signal peptide" evidence="2">
    <location>
        <begin position="1"/>
        <end position="18"/>
    </location>
</feature>
<dbReference type="OrthoDB" id="9775851at2"/>
<dbReference type="GO" id="GO:0016787">
    <property type="term" value="F:hydrolase activity"/>
    <property type="evidence" value="ECO:0007669"/>
    <property type="project" value="UniProtKB-KW"/>
</dbReference>
<dbReference type="Gene3D" id="3.40.50.1820">
    <property type="entry name" value="alpha/beta hydrolase"/>
    <property type="match status" value="1"/>
</dbReference>
<evidence type="ECO:0000256" key="2">
    <source>
        <dbReference type="SAM" id="SignalP"/>
    </source>
</evidence>
<dbReference type="RefSeq" id="WP_108688014.1">
    <property type="nucleotide sequence ID" value="NZ_QCYK01000002.1"/>
</dbReference>
<keyword evidence="5" id="KW-1185">Reference proteome</keyword>
<evidence type="ECO:0000259" key="3">
    <source>
        <dbReference type="Pfam" id="PF20434"/>
    </source>
</evidence>
<dbReference type="PANTHER" id="PTHR48081">
    <property type="entry name" value="AB HYDROLASE SUPERFAMILY PROTEIN C4A8.06C"/>
    <property type="match status" value="1"/>
</dbReference>
<organism evidence="4 5">
    <name type="scientific">Chitinophaga parva</name>
    <dbReference type="NCBI Taxonomy" id="2169414"/>
    <lineage>
        <taxon>Bacteria</taxon>
        <taxon>Pseudomonadati</taxon>
        <taxon>Bacteroidota</taxon>
        <taxon>Chitinophagia</taxon>
        <taxon>Chitinophagales</taxon>
        <taxon>Chitinophagaceae</taxon>
        <taxon>Chitinophaga</taxon>
    </lineage>
</organism>
<proteinExistence type="predicted"/>
<dbReference type="InterPro" id="IPR050300">
    <property type="entry name" value="GDXG_lipolytic_enzyme"/>
</dbReference>
<keyword evidence="1" id="KW-0378">Hydrolase</keyword>
<sequence>MREIMLVLTLLVFHPAAAQQDSSAQQRYEAALKQASKQFDAWFYPNYVKLYSLPESAFTSRIDSVRNSYNGLLTRFEDQLPPLYVHQELTSNKFYFDNLLIDYPEQHDNYAGHTSRRKSRIAERMRANVPDLNNPALLRNRSFHEYARSFFDYHVSLERRNKQYDSLDNQALWATWAVLPRFVSQPECLDFWRTEYLHRYMDNNGIKDIDSIYEAFLASCRDTNYLNLVTKQYKEQQAGRADHVIRTYKTVGPFNLDIHLFLPDSLRQHKPRPVIVYFHSGGWSEGKPDWSFATCHGFAKQAGWVACAVEYRTYDRHGTLPFAAVKDARSAIRWLRQHSSEYNIDTNKIVASGNAAGGHLALCTVLANQWNESTDDLHYSPRPNALLVNAATYDLNDSAVAWVRKDQRNPLLVKSISPLYLIQNNFPPALIIHGMNDRLSPYTNASLFVDKMERAGAAGIEFHGLAGAEHYIWIDHGYADQVAKLRGEFIKALNY</sequence>
<protein>
    <recommendedName>
        <fullName evidence="3">BD-FAE-like domain-containing protein</fullName>
    </recommendedName>
</protein>
<comment type="caution">
    <text evidence="4">The sequence shown here is derived from an EMBL/GenBank/DDBJ whole genome shotgun (WGS) entry which is preliminary data.</text>
</comment>
<dbReference type="InterPro" id="IPR029058">
    <property type="entry name" value="AB_hydrolase_fold"/>
</dbReference>
<reference evidence="4 5" key="1">
    <citation type="submission" date="2018-04" db="EMBL/GenBank/DDBJ databases">
        <title>Chitinophaga fuyangensis sp. nov., isolated from soil in a chemical factory.</title>
        <authorList>
            <person name="Chen K."/>
        </authorList>
    </citation>
    <scope>NUCLEOTIDE SEQUENCE [LARGE SCALE GENOMIC DNA]</scope>
    <source>
        <strain evidence="4 5">LY-1</strain>
    </source>
</reference>
<gene>
    <name evidence="4" type="ORF">DCC81_18245</name>
</gene>
<evidence type="ECO:0000313" key="4">
    <source>
        <dbReference type="EMBL" id="PUZ26176.1"/>
    </source>
</evidence>
<dbReference type="EMBL" id="QCYK01000002">
    <property type="protein sequence ID" value="PUZ26176.1"/>
    <property type="molecule type" value="Genomic_DNA"/>
</dbReference>
<dbReference type="InterPro" id="IPR049492">
    <property type="entry name" value="BD-FAE-like_dom"/>
</dbReference>
<dbReference type="Proteomes" id="UP000244450">
    <property type="component" value="Unassembled WGS sequence"/>
</dbReference>
<dbReference type="Pfam" id="PF20434">
    <property type="entry name" value="BD-FAE"/>
    <property type="match status" value="1"/>
</dbReference>
<dbReference type="AlphaFoldDB" id="A0A2T7BIR3"/>
<evidence type="ECO:0000313" key="5">
    <source>
        <dbReference type="Proteomes" id="UP000244450"/>
    </source>
</evidence>
<dbReference type="SUPFAM" id="SSF53474">
    <property type="entry name" value="alpha/beta-Hydrolases"/>
    <property type="match status" value="1"/>
</dbReference>
<name>A0A2T7BIR3_9BACT</name>